<gene>
    <name evidence="2" type="ORF">Tco_0706809</name>
</gene>
<dbReference type="Proteomes" id="UP001151760">
    <property type="component" value="Unassembled WGS sequence"/>
</dbReference>
<reference evidence="2" key="2">
    <citation type="submission" date="2022-01" db="EMBL/GenBank/DDBJ databases">
        <authorList>
            <person name="Yamashiro T."/>
            <person name="Shiraishi A."/>
            <person name="Satake H."/>
            <person name="Nakayama K."/>
        </authorList>
    </citation>
    <scope>NUCLEOTIDE SEQUENCE</scope>
</reference>
<evidence type="ECO:0000313" key="2">
    <source>
        <dbReference type="EMBL" id="GJS73968.1"/>
    </source>
</evidence>
<name>A0ABQ4YAK9_9ASTR</name>
<evidence type="ECO:0000256" key="1">
    <source>
        <dbReference type="SAM" id="MobiDB-lite"/>
    </source>
</evidence>
<protein>
    <submittedName>
        <fullName evidence="2">Uncharacterized protein</fullName>
    </submittedName>
</protein>
<evidence type="ECO:0000313" key="3">
    <source>
        <dbReference type="Proteomes" id="UP001151760"/>
    </source>
</evidence>
<keyword evidence="3" id="KW-1185">Reference proteome</keyword>
<feature type="region of interest" description="Disordered" evidence="1">
    <location>
        <begin position="180"/>
        <end position="220"/>
    </location>
</feature>
<comment type="caution">
    <text evidence="2">The sequence shown here is derived from an EMBL/GenBank/DDBJ whole genome shotgun (WGS) entry which is preliminary data.</text>
</comment>
<accession>A0ABQ4YAK9</accession>
<organism evidence="2 3">
    <name type="scientific">Tanacetum coccineum</name>
    <dbReference type="NCBI Taxonomy" id="301880"/>
    <lineage>
        <taxon>Eukaryota</taxon>
        <taxon>Viridiplantae</taxon>
        <taxon>Streptophyta</taxon>
        <taxon>Embryophyta</taxon>
        <taxon>Tracheophyta</taxon>
        <taxon>Spermatophyta</taxon>
        <taxon>Magnoliopsida</taxon>
        <taxon>eudicotyledons</taxon>
        <taxon>Gunneridae</taxon>
        <taxon>Pentapetalae</taxon>
        <taxon>asterids</taxon>
        <taxon>campanulids</taxon>
        <taxon>Asterales</taxon>
        <taxon>Asteraceae</taxon>
        <taxon>Asteroideae</taxon>
        <taxon>Anthemideae</taxon>
        <taxon>Anthemidinae</taxon>
        <taxon>Tanacetum</taxon>
    </lineage>
</organism>
<sequence length="237" mass="27566">MVELVLPVDWLGTVGPGTKRLKFHIPSPVATKDKGKVVMQESEQPKKIKKRVQIQMSIDEELAQKLHEEEQARFNVEQEAKKQSLMKNKNPKRLDYEAAMRIQEELDESERQRIAQKLFAQQRPEAKRNKPMNPTQHKAYMSTYIKNQEGGYSIKKLKVKEKELKDKRLEKLQVSSRNNQIERHKIGEASGLEEPAKRQKIGEASGLVQEQSDEEPKIDELSQEQLQQMMIIVQKKE</sequence>
<proteinExistence type="predicted"/>
<dbReference type="EMBL" id="BQNB010010195">
    <property type="protein sequence ID" value="GJS73968.1"/>
    <property type="molecule type" value="Genomic_DNA"/>
</dbReference>
<reference evidence="2" key="1">
    <citation type="journal article" date="2022" name="Int. J. Mol. Sci.">
        <title>Draft Genome of Tanacetum Coccineum: Genomic Comparison of Closely Related Tanacetum-Family Plants.</title>
        <authorList>
            <person name="Yamashiro T."/>
            <person name="Shiraishi A."/>
            <person name="Nakayama K."/>
            <person name="Satake H."/>
        </authorList>
    </citation>
    <scope>NUCLEOTIDE SEQUENCE</scope>
</reference>